<organism evidence="1 2">
    <name type="scientific">Dorcoceras hygrometricum</name>
    <dbReference type="NCBI Taxonomy" id="472368"/>
    <lineage>
        <taxon>Eukaryota</taxon>
        <taxon>Viridiplantae</taxon>
        <taxon>Streptophyta</taxon>
        <taxon>Embryophyta</taxon>
        <taxon>Tracheophyta</taxon>
        <taxon>Spermatophyta</taxon>
        <taxon>Magnoliopsida</taxon>
        <taxon>eudicotyledons</taxon>
        <taxon>Gunneridae</taxon>
        <taxon>Pentapetalae</taxon>
        <taxon>asterids</taxon>
        <taxon>lamiids</taxon>
        <taxon>Lamiales</taxon>
        <taxon>Gesneriaceae</taxon>
        <taxon>Didymocarpoideae</taxon>
        <taxon>Trichosporeae</taxon>
        <taxon>Loxocarpinae</taxon>
        <taxon>Dorcoceras</taxon>
    </lineage>
</organism>
<name>A0A2Z7ANK2_9LAMI</name>
<evidence type="ECO:0000313" key="1">
    <source>
        <dbReference type="EMBL" id="KZV23371.1"/>
    </source>
</evidence>
<keyword evidence="2" id="KW-1185">Reference proteome</keyword>
<reference evidence="1 2" key="1">
    <citation type="journal article" date="2015" name="Proc. Natl. Acad. Sci. U.S.A.">
        <title>The resurrection genome of Boea hygrometrica: A blueprint for survival of dehydration.</title>
        <authorList>
            <person name="Xiao L."/>
            <person name="Yang G."/>
            <person name="Zhang L."/>
            <person name="Yang X."/>
            <person name="Zhao S."/>
            <person name="Ji Z."/>
            <person name="Zhou Q."/>
            <person name="Hu M."/>
            <person name="Wang Y."/>
            <person name="Chen M."/>
            <person name="Xu Y."/>
            <person name="Jin H."/>
            <person name="Xiao X."/>
            <person name="Hu G."/>
            <person name="Bao F."/>
            <person name="Hu Y."/>
            <person name="Wan P."/>
            <person name="Li L."/>
            <person name="Deng X."/>
            <person name="Kuang T."/>
            <person name="Xiang C."/>
            <person name="Zhu J.K."/>
            <person name="Oliver M.J."/>
            <person name="He Y."/>
        </authorList>
    </citation>
    <scope>NUCLEOTIDE SEQUENCE [LARGE SCALE GENOMIC DNA]</scope>
    <source>
        <strain evidence="2">cv. XS01</strain>
    </source>
</reference>
<evidence type="ECO:0000313" key="2">
    <source>
        <dbReference type="Proteomes" id="UP000250235"/>
    </source>
</evidence>
<dbReference type="EMBL" id="KV013700">
    <property type="protein sequence ID" value="KZV23371.1"/>
    <property type="molecule type" value="Genomic_DNA"/>
</dbReference>
<proteinExistence type="predicted"/>
<dbReference type="Proteomes" id="UP000250235">
    <property type="component" value="Unassembled WGS sequence"/>
</dbReference>
<dbReference type="OrthoDB" id="929369at2759"/>
<gene>
    <name evidence="1" type="ORF">F511_35190</name>
</gene>
<accession>A0A2Z7ANK2</accession>
<protein>
    <submittedName>
        <fullName evidence="1">Uncharacterized protein</fullName>
    </submittedName>
</protein>
<dbReference type="AlphaFoldDB" id="A0A2Z7ANK2"/>
<sequence>MEGASRYHGYTEESSVRRVELEKIVENGKTRSIVITTGDFSFYQLVMSAFVEGGKIDVEGLLMWTRILRSLSGTLFGQLSSPSILLGACEDCTKVNKFTILNSDRSVDSDGKKLLELIKSLALMVPYILMTMGVQNIAVTQWNIVRPTEFPKNS</sequence>